<dbReference type="GeneID" id="54990844"/>
<proteinExistence type="predicted"/>
<organism evidence="1 2">
    <name type="scientific">Yersinia phage phiR8-01</name>
    <dbReference type="NCBI Taxonomy" id="1206556"/>
    <lineage>
        <taxon>Viruses</taxon>
        <taxon>Duplodnaviria</taxon>
        <taxon>Heunggongvirae</taxon>
        <taxon>Uroviricota</taxon>
        <taxon>Caudoviricetes</taxon>
        <taxon>Autographivirales</taxon>
        <taxon>Autonotataviridae</taxon>
        <taxon>Melnykvirinae</taxon>
        <taxon>Pienvirus</taxon>
        <taxon>Pienvirus R801</taxon>
    </lineage>
</organism>
<dbReference type="Proteomes" id="UP000002907">
    <property type="component" value="Segment"/>
</dbReference>
<name>I7KQP4_9CAUD</name>
<evidence type="ECO:0000313" key="1">
    <source>
        <dbReference type="EMBL" id="CCI88395.2"/>
    </source>
</evidence>
<keyword evidence="2" id="KW-1185">Reference proteome</keyword>
<protein>
    <submittedName>
        <fullName evidence="1">Uncharacterized protein</fullName>
    </submittedName>
</protein>
<accession>I7KQP4</accession>
<reference evidence="1" key="1">
    <citation type="submission" date="2012-06" db="EMBL/GenBank/DDBJ databases">
        <title>Genomic characterization of five bacteriophages specific for Yersinia species.</title>
        <authorList>
            <person name="Skurnik M."/>
            <person name="Nawaz A."/>
            <person name="Happonen L."/>
            <person name="Butcher S."/>
            <person name="Mattinen L."/>
        </authorList>
    </citation>
    <scope>NUCLEOTIDE SEQUENCE [LARGE SCALE GENOMIC DNA]</scope>
</reference>
<gene>
    <name evidence="1" type="primary">g014</name>
    <name evidence="1" type="ORF">BN110_025</name>
</gene>
<dbReference type="EMBL" id="HE956707">
    <property type="protein sequence ID" value="CCI88395.2"/>
    <property type="molecule type" value="Genomic_DNA"/>
</dbReference>
<dbReference type="RefSeq" id="YP_009800348.1">
    <property type="nucleotide sequence ID" value="NC_047951.1"/>
</dbReference>
<evidence type="ECO:0000313" key="2">
    <source>
        <dbReference type="Proteomes" id="UP000002907"/>
    </source>
</evidence>
<sequence length="102" mass="10996">MAKSYALTGSFTATMSVSTEQVTEFERVLRAECRDGNLTAFGKVLYLRPTTDGVEAALSLFAAQALRNSFKESMDGLRDDCSGLISVKNSPLKVEVTAKLPA</sequence>
<dbReference type="KEGG" id="vg:54990844"/>